<dbReference type="Pfam" id="PF04773">
    <property type="entry name" value="FecR"/>
    <property type="match status" value="1"/>
</dbReference>
<dbReference type="GO" id="GO:0016989">
    <property type="term" value="F:sigma factor antagonist activity"/>
    <property type="evidence" value="ECO:0007669"/>
    <property type="project" value="TreeGrafter"/>
</dbReference>
<gene>
    <name evidence="3" type="ORF">K4G66_01135</name>
</gene>
<dbReference type="PIRSF" id="PIRSF018266">
    <property type="entry name" value="FecR"/>
    <property type="match status" value="1"/>
</dbReference>
<dbReference type="Gene3D" id="3.55.50.30">
    <property type="match status" value="1"/>
</dbReference>
<feature type="domain" description="Protein FecR C-terminal" evidence="2">
    <location>
        <begin position="276"/>
        <end position="339"/>
    </location>
</feature>
<dbReference type="Gene3D" id="2.60.120.1440">
    <property type="match status" value="1"/>
</dbReference>
<evidence type="ECO:0000259" key="1">
    <source>
        <dbReference type="Pfam" id="PF04773"/>
    </source>
</evidence>
<evidence type="ECO:0000313" key="3">
    <source>
        <dbReference type="EMBL" id="WKN37310.1"/>
    </source>
</evidence>
<dbReference type="PANTHER" id="PTHR30273">
    <property type="entry name" value="PERIPLASMIC SIGNAL SENSOR AND SIGMA FACTOR ACTIVATOR FECR-RELATED"/>
    <property type="match status" value="1"/>
</dbReference>
<proteinExistence type="predicted"/>
<reference evidence="3" key="1">
    <citation type="journal article" date="2023" name="Comput. Struct. Biotechnol. J.">
        <title>Discovery of a novel marine Bacteroidetes with a rich repertoire of carbohydrate-active enzymes.</title>
        <authorList>
            <person name="Chen B."/>
            <person name="Liu G."/>
            <person name="Chen Q."/>
            <person name="Wang H."/>
            <person name="Liu L."/>
            <person name="Tang K."/>
        </authorList>
    </citation>
    <scope>NUCLEOTIDE SEQUENCE</scope>
    <source>
        <strain evidence="3">TK19036</strain>
    </source>
</reference>
<organism evidence="3">
    <name type="scientific">Roseihalotalea indica</name>
    <dbReference type="NCBI Taxonomy" id="2867963"/>
    <lineage>
        <taxon>Bacteria</taxon>
        <taxon>Pseudomonadati</taxon>
        <taxon>Bacteroidota</taxon>
        <taxon>Cytophagia</taxon>
        <taxon>Cytophagales</taxon>
        <taxon>Catalimonadaceae</taxon>
        <taxon>Roseihalotalea</taxon>
    </lineage>
</organism>
<evidence type="ECO:0000259" key="2">
    <source>
        <dbReference type="Pfam" id="PF16344"/>
    </source>
</evidence>
<dbReference type="EMBL" id="CP120682">
    <property type="protein sequence ID" value="WKN37310.1"/>
    <property type="molecule type" value="Genomic_DNA"/>
</dbReference>
<dbReference type="InterPro" id="IPR012373">
    <property type="entry name" value="Ferrdict_sens_TM"/>
</dbReference>
<feature type="domain" description="FecR protein" evidence="1">
    <location>
        <begin position="128"/>
        <end position="231"/>
    </location>
</feature>
<protein>
    <submittedName>
        <fullName evidence="3">FecR domain-containing protein</fullName>
    </submittedName>
</protein>
<dbReference type="Pfam" id="PF16344">
    <property type="entry name" value="FecR_C"/>
    <property type="match status" value="1"/>
</dbReference>
<dbReference type="AlphaFoldDB" id="A0AA49GM03"/>
<name>A0AA49GM03_9BACT</name>
<dbReference type="InterPro" id="IPR006860">
    <property type="entry name" value="FecR"/>
</dbReference>
<dbReference type="InterPro" id="IPR032508">
    <property type="entry name" value="FecR_C"/>
</dbReference>
<reference evidence="3" key="2">
    <citation type="journal article" date="2024" name="Antonie Van Leeuwenhoek">
        <title>Roseihalotalea indica gen. nov., sp. nov., a halophilic Bacteroidetes from mesopelagic Southwest Indian Ocean with higher carbohydrate metabolic potential.</title>
        <authorList>
            <person name="Chen B."/>
            <person name="Zhang M."/>
            <person name="Lin D."/>
            <person name="Ye J."/>
            <person name="Tang K."/>
        </authorList>
    </citation>
    <scope>NUCLEOTIDE SEQUENCE</scope>
    <source>
        <strain evidence="3">TK19036</strain>
    </source>
</reference>
<sequence>MYERYTITDFILDQDFQEWVRSPTSGSDAHWRRVVVLYPHQEENIEAGRKILSSLKFNPIPEEAIHSEKMLNTILSRIDHFEQEQNTVRHPVRSLYSRRGWLKIAASIMLVLGLASGYYRWEQEQPEVIRTAYAETKEVLLPDGSQVVLNGNSSLKYSAGWPDVPVREVWLEGEAYFKVKKLTSDIAAGQGGLKKFQVHTRGLDIEVLGTEFNVHQWQDKSQVVLTEGKVKVNVREREQEVYLKPGELLEYSPEAPRITHKMVDPTHYLHWQDRQLVFDGEPLTMVATRVQEIFGYEVVFEDPQVKAYQFRGTVPYEDPDVLIQILKRAYGIEIEKKEHMLIFKKVKAK</sequence>
<dbReference type="PANTHER" id="PTHR30273:SF2">
    <property type="entry name" value="PROTEIN FECR"/>
    <property type="match status" value="1"/>
</dbReference>
<accession>A0AA49GM03</accession>